<keyword evidence="3" id="KW-0809">Transit peptide</keyword>
<keyword evidence="5" id="KW-0786">Thiamine pyrophosphate</keyword>
<dbReference type="GO" id="GO:0005739">
    <property type="term" value="C:mitochondrion"/>
    <property type="evidence" value="ECO:0007669"/>
    <property type="project" value="TreeGrafter"/>
</dbReference>
<accession>A0A0V0YQF7</accession>
<comment type="similarity">
    <text evidence="2">Belongs to the alpha-ketoglutarate dehydrogenase family.</text>
</comment>
<dbReference type="GO" id="GO:0004591">
    <property type="term" value="F:oxoglutarate dehydrogenase (succinyl-transferring) activity"/>
    <property type="evidence" value="ECO:0007669"/>
    <property type="project" value="TreeGrafter"/>
</dbReference>
<dbReference type="GO" id="GO:0045252">
    <property type="term" value="C:oxoglutarate dehydrogenase complex"/>
    <property type="evidence" value="ECO:0007669"/>
    <property type="project" value="TreeGrafter"/>
</dbReference>
<sequence>LLRRLWQEKMTLFFRALEISLPDMLSRSSRFKQLLQLWQCITSNVNRCQSTGYGAPPNFPAPMSRMAAEPFLNGTSSIYIEEMFESWKNDPKSVHKSWDAFFRSVEAGMQPGDAYYPPPSLSALSHHVASIDTKTISDHAKVQQLIKSYQTRGHHIADLDPLGINKADLDDTVAPELELSTYNLSEKDLNREFLLPNTTYIGGDRSVLTLGEILERLKKIYCHHIGVEFEEFLAKKWPAEKRFGLEGCEVLIPAMKQVIDCAAALGVDTFVIGMPHRGRLNILANVCRQELEAIFCQFSTLEPEDEGSGDVKYHLGVCIERLNSASGKPIKLSVVANPSHLEAVDPVVQGKTRAEQFYRNDTRGDKVMSILLHGDAAFSGQGIVYETFDISGLPAYTCHGSVHFIVNNQIGFTTDPRFSRSSPYCTDVAKVVNAPIFHVNADDPEAVMHVCTVASQWRNKFKKDVVIDLVCYRRHGHNEQDEPSFTQPLMYQKIAKALPVMDKYAQKLINAGVVTQEYVQVKGEFFVEKK</sequence>
<reference evidence="11 12" key="1">
    <citation type="submission" date="2015-01" db="EMBL/GenBank/DDBJ databases">
        <title>Evolution of Trichinella species and genotypes.</title>
        <authorList>
            <person name="Korhonen P.K."/>
            <person name="Edoardo P."/>
            <person name="Giuseppe L.R."/>
            <person name="Gasser R.B."/>
        </authorList>
    </citation>
    <scope>NUCLEOTIDE SEQUENCE [LARGE SCALE GENOMIC DNA]</scope>
    <source>
        <strain evidence="11">ISS141</strain>
    </source>
</reference>
<feature type="non-terminal residue" evidence="11">
    <location>
        <position position="1"/>
    </location>
</feature>
<dbReference type="Gene3D" id="1.10.287.1150">
    <property type="entry name" value="TPP helical domain"/>
    <property type="match status" value="1"/>
</dbReference>
<proteinExistence type="inferred from homology"/>
<gene>
    <name evidence="11" type="primary">T22B11.5</name>
    <name evidence="11" type="ORF">T4E_10641</name>
</gene>
<evidence type="ECO:0000256" key="3">
    <source>
        <dbReference type="ARBA" id="ARBA00022946"/>
    </source>
</evidence>
<dbReference type="Pfam" id="PF16078">
    <property type="entry name" value="2-oxogl_dehyd_N"/>
    <property type="match status" value="1"/>
</dbReference>
<evidence type="ECO:0000256" key="2">
    <source>
        <dbReference type="ARBA" id="ARBA00006936"/>
    </source>
</evidence>
<evidence type="ECO:0000256" key="5">
    <source>
        <dbReference type="ARBA" id="ARBA00023052"/>
    </source>
</evidence>
<name>A0A0V0YQF7_TRIPS</name>
<evidence type="ECO:0000259" key="10">
    <source>
        <dbReference type="Pfam" id="PF16078"/>
    </source>
</evidence>
<dbReference type="FunFam" id="3.40.50.970:FF:000135">
    <property type="entry name" value="Uncharacterized protein"/>
    <property type="match status" value="1"/>
</dbReference>
<dbReference type="PANTHER" id="PTHR23152">
    <property type="entry name" value="2-OXOGLUTARATE DEHYDROGENASE"/>
    <property type="match status" value="1"/>
</dbReference>
<dbReference type="GO" id="GO:0030976">
    <property type="term" value="F:thiamine pyrophosphate binding"/>
    <property type="evidence" value="ECO:0007669"/>
    <property type="project" value="InterPro"/>
</dbReference>
<dbReference type="Pfam" id="PF00676">
    <property type="entry name" value="E1_dh"/>
    <property type="match status" value="1"/>
</dbReference>
<organism evidence="11 12">
    <name type="scientific">Trichinella pseudospiralis</name>
    <name type="common">Parasitic roundworm</name>
    <dbReference type="NCBI Taxonomy" id="6337"/>
    <lineage>
        <taxon>Eukaryota</taxon>
        <taxon>Metazoa</taxon>
        <taxon>Ecdysozoa</taxon>
        <taxon>Nematoda</taxon>
        <taxon>Enoplea</taxon>
        <taxon>Dorylaimia</taxon>
        <taxon>Trichinellida</taxon>
        <taxon>Trichinellidae</taxon>
        <taxon>Trichinella</taxon>
    </lineage>
</organism>
<dbReference type="Proteomes" id="UP000054815">
    <property type="component" value="Unassembled WGS sequence"/>
</dbReference>
<dbReference type="CDD" id="cd02016">
    <property type="entry name" value="TPP_E1_OGDC_like"/>
    <property type="match status" value="1"/>
</dbReference>
<dbReference type="InterPro" id="IPR032106">
    <property type="entry name" value="2-oxogl_dehyd_N"/>
</dbReference>
<evidence type="ECO:0000313" key="12">
    <source>
        <dbReference type="Proteomes" id="UP000054815"/>
    </source>
</evidence>
<dbReference type="GO" id="GO:0006099">
    <property type="term" value="P:tricarboxylic acid cycle"/>
    <property type="evidence" value="ECO:0007669"/>
    <property type="project" value="TreeGrafter"/>
</dbReference>
<evidence type="ECO:0000256" key="7">
    <source>
        <dbReference type="ARBA" id="ARBA00040267"/>
    </source>
</evidence>
<keyword evidence="4" id="KW-0560">Oxidoreductase</keyword>
<dbReference type="InterPro" id="IPR029061">
    <property type="entry name" value="THDP-binding"/>
</dbReference>
<evidence type="ECO:0000313" key="11">
    <source>
        <dbReference type="EMBL" id="KRY02058.1"/>
    </source>
</evidence>
<evidence type="ECO:0000256" key="4">
    <source>
        <dbReference type="ARBA" id="ARBA00023002"/>
    </source>
</evidence>
<dbReference type="PANTHER" id="PTHR23152:SF4">
    <property type="entry name" value="2-OXOADIPATE DEHYDROGENASE COMPLEX COMPONENT E1"/>
    <property type="match status" value="1"/>
</dbReference>
<dbReference type="AlphaFoldDB" id="A0A0V0YQF7"/>
<dbReference type="InterPro" id="IPR011603">
    <property type="entry name" value="2oxoglutarate_DH_E1"/>
</dbReference>
<dbReference type="EMBL" id="JYDU01000001">
    <property type="protein sequence ID" value="KRY02058.1"/>
    <property type="molecule type" value="Genomic_DNA"/>
</dbReference>
<comment type="caution">
    <text evidence="11">The sequence shown here is derived from an EMBL/GenBank/DDBJ whole genome shotgun (WGS) entry which is preliminary data.</text>
</comment>
<comment type="cofactor">
    <cofactor evidence="1">
        <name>thiamine diphosphate</name>
        <dbReference type="ChEBI" id="CHEBI:58937"/>
    </cofactor>
</comment>
<evidence type="ECO:0000256" key="6">
    <source>
        <dbReference type="ARBA" id="ARBA00037426"/>
    </source>
</evidence>
<evidence type="ECO:0000256" key="1">
    <source>
        <dbReference type="ARBA" id="ARBA00001964"/>
    </source>
</evidence>
<evidence type="ECO:0000256" key="8">
    <source>
        <dbReference type="ARBA" id="ARBA00042984"/>
    </source>
</evidence>
<comment type="function">
    <text evidence="6">The 2-oxoglutarate dehydrogenase complex catalyzes the overall conversion of 2-oxoglutarate to succinyl-CoA and CO(2). It contains multiple copies of three enzymatic components: 2-oxoglutarate dehydrogenase (E1), dihydrolipoamide succinyltransferase (E2) and lipoamide dehydrogenase (E3).</text>
</comment>
<dbReference type="FunFam" id="1.10.287.1150:FF:000001">
    <property type="entry name" value="2-oxoglutarate dehydrogenase, mitochondrial isoform X1"/>
    <property type="match status" value="1"/>
</dbReference>
<dbReference type="Gene3D" id="3.40.50.970">
    <property type="match status" value="1"/>
</dbReference>
<evidence type="ECO:0000259" key="9">
    <source>
        <dbReference type="Pfam" id="PF00676"/>
    </source>
</evidence>
<protein>
    <recommendedName>
        <fullName evidence="7">2-oxoglutarate dehydrogenase, mitochondrial</fullName>
    </recommendedName>
    <alternativeName>
        <fullName evidence="8">2-oxoglutarate dehydrogenase complex component E1</fullName>
    </alternativeName>
</protein>
<feature type="domain" description="2-oxoglutarate dehydrogenase E1 component N-terminal" evidence="10">
    <location>
        <begin position="70"/>
        <end position="108"/>
    </location>
</feature>
<dbReference type="InterPro" id="IPR001017">
    <property type="entry name" value="DH_E1"/>
</dbReference>
<feature type="domain" description="Dehydrogenase E1 component" evidence="9">
    <location>
        <begin position="227"/>
        <end position="520"/>
    </location>
</feature>
<dbReference type="SUPFAM" id="SSF52518">
    <property type="entry name" value="Thiamin diphosphate-binding fold (THDP-binding)"/>
    <property type="match status" value="1"/>
</dbReference>